<dbReference type="DNASU" id="57135"/>
<evidence type="ECO:0000256" key="1">
    <source>
        <dbReference type="SAM" id="SignalP"/>
    </source>
</evidence>
<dbReference type="AlphaFoldDB" id="Q658T2"/>
<protein>
    <submittedName>
        <fullName evidence="3">Uncharacterized protein DKFZp666C074</fullName>
    </submittedName>
</protein>
<reference evidence="3" key="1">
    <citation type="submission" date="2004-09" db="EMBL/GenBank/DDBJ databases">
        <authorList>
            <consortium name="The German cDNA Consortium"/>
            <person name="Ansorge W."/>
            <person name="Krieger S."/>
            <person name="Regiert T."/>
            <person name="Rittmueller C."/>
            <person name="Schwager B."/>
            <person name="Mewes H.W."/>
            <person name="Weil B."/>
            <person name="Amid C."/>
            <person name="Osanger A."/>
            <person name="Fobo G."/>
            <person name="Han M."/>
            <person name="Wiemann S."/>
        </authorList>
    </citation>
    <scope>NUCLEOTIDE SEQUENCE</scope>
    <source>
        <tissue evidence="3">Stomach</tissue>
    </source>
</reference>
<sequence length="103" mass="12500">MIFLSNFKKWFTIFFFFCHLSFQAFPAYPNSAVQVTTGYQFHVYNYQMPPQCPVGEQRRHILLIQIHQVRSPLGVSCLYVIIRNLWTEAYKWWYLVCLIQRRD</sequence>
<feature type="chain" id="PRO_5004268262" evidence="1">
    <location>
        <begin position="27"/>
        <end position="103"/>
    </location>
</feature>
<dbReference type="KEGG" id="hsa:57135"/>
<dbReference type="DisGeNET" id="57135"/>
<proteinExistence type="evidence at transcript level"/>
<evidence type="ECO:0000259" key="2">
    <source>
        <dbReference type="PROSITE" id="PS51890"/>
    </source>
</evidence>
<dbReference type="BioGRID-ORCS" id="57135">
    <property type="hits" value="6 hits in 236 CRISPR screens"/>
</dbReference>
<dbReference type="EMBL" id="AL833003">
    <property type="protein sequence ID" value="CAH56318.1"/>
    <property type="molecule type" value="mRNA"/>
</dbReference>
<keyword evidence="1" id="KW-0732">Signal</keyword>
<dbReference type="Pfam" id="PF18872">
    <property type="entry name" value="Daz"/>
    <property type="match status" value="1"/>
</dbReference>
<gene>
    <name evidence="3" type="primary">DKFZp666C074</name>
</gene>
<dbReference type="PROSITE" id="PS51890">
    <property type="entry name" value="DAZ"/>
    <property type="match status" value="1"/>
</dbReference>
<dbReference type="InterPro" id="IPR043628">
    <property type="entry name" value="DAZ_dom"/>
</dbReference>
<feature type="signal peptide" evidence="1">
    <location>
        <begin position="1"/>
        <end position="26"/>
    </location>
</feature>
<feature type="domain" description="DAZ" evidence="2">
    <location>
        <begin position="24"/>
        <end position="47"/>
    </location>
</feature>
<organism evidence="3">
    <name type="scientific">Homo sapiens</name>
    <name type="common">Human</name>
    <dbReference type="NCBI Taxonomy" id="9606"/>
    <lineage>
        <taxon>Eukaryota</taxon>
        <taxon>Metazoa</taxon>
        <taxon>Chordata</taxon>
        <taxon>Craniata</taxon>
        <taxon>Vertebrata</taxon>
        <taxon>Euteleostomi</taxon>
        <taxon>Mammalia</taxon>
        <taxon>Eutheria</taxon>
        <taxon>Euarchontoglires</taxon>
        <taxon>Primates</taxon>
        <taxon>Haplorrhini</taxon>
        <taxon>Catarrhini</taxon>
        <taxon>Hominidae</taxon>
        <taxon>Homo</taxon>
    </lineage>
</organism>
<name>Q658T2_HUMAN</name>
<accession>Q658T2</accession>
<evidence type="ECO:0000313" key="3">
    <source>
        <dbReference type="EMBL" id="CAH56318.1"/>
    </source>
</evidence>